<feature type="region of interest" description="Disordered" evidence="1">
    <location>
        <begin position="98"/>
        <end position="192"/>
    </location>
</feature>
<feature type="compositionally biased region" description="Low complexity" evidence="1">
    <location>
        <begin position="138"/>
        <end position="184"/>
    </location>
</feature>
<organism evidence="3 4">
    <name type="scientific">Streptomyces gilvifuscus</name>
    <dbReference type="NCBI Taxonomy" id="1550617"/>
    <lineage>
        <taxon>Bacteria</taxon>
        <taxon>Bacillati</taxon>
        <taxon>Actinomycetota</taxon>
        <taxon>Actinomycetes</taxon>
        <taxon>Kitasatosporales</taxon>
        <taxon>Streptomycetaceae</taxon>
        <taxon>Streptomyces</taxon>
    </lineage>
</organism>
<reference evidence="3 4" key="1">
    <citation type="journal article" date="2015" name="Int. J. Syst. Evol. Microbiol.">
        <title>Streptomyces gilvifuscus sp. nov., an actinomycete that produces antibacterial compounds isolated from soil.</title>
        <authorList>
            <person name="Nguyen T.M."/>
            <person name="Kim J."/>
        </authorList>
    </citation>
    <scope>NUCLEOTIDE SEQUENCE [LARGE SCALE GENOMIC DNA]</scope>
    <source>
        <strain evidence="3 4">T113</strain>
    </source>
</reference>
<evidence type="ECO:0000313" key="4">
    <source>
        <dbReference type="Proteomes" id="UP001221328"/>
    </source>
</evidence>
<protein>
    <recommendedName>
        <fullName evidence="5">Secreted protein</fullName>
    </recommendedName>
</protein>
<evidence type="ECO:0000313" key="3">
    <source>
        <dbReference type="EMBL" id="MDC2957735.1"/>
    </source>
</evidence>
<dbReference type="EMBL" id="JAQOSK010000010">
    <property type="protein sequence ID" value="MDC2957735.1"/>
    <property type="molecule type" value="Genomic_DNA"/>
</dbReference>
<name>A0ABT5FYV5_9ACTN</name>
<feature type="chain" id="PRO_5046350789" description="Secreted protein" evidence="2">
    <location>
        <begin position="28"/>
        <end position="300"/>
    </location>
</feature>
<feature type="compositionally biased region" description="Low complexity" evidence="1">
    <location>
        <begin position="105"/>
        <end position="131"/>
    </location>
</feature>
<keyword evidence="2" id="KW-0732">Signal</keyword>
<evidence type="ECO:0008006" key="5">
    <source>
        <dbReference type="Google" id="ProtNLM"/>
    </source>
</evidence>
<evidence type="ECO:0000256" key="1">
    <source>
        <dbReference type="SAM" id="MobiDB-lite"/>
    </source>
</evidence>
<sequence>MRRTARVLSAAALAGAAVGLPATAAFADPASEVSPTTAAPGGTVTVSVSCESTGGEAPATMEATSQAFDEGTVQLQRVAGNDERAAGVTYRGTARIASATELQDGGPATVGPDTAAPDAAAPEDTAIPDAAVPDAVGPDSASPEAADPDAVGPDAVGPDQVPTDAVGPDNVPPDAAAPDAVGPDSVPTNAVRPDWVAPGAVTADSAWTVNGTCPAAPGGHGAAWSATFKVDLGAHGSPTCGEQQRTDGCGTAPVQRGVRAGEGGTFTDSVPALVAGGVLIAGAFGAAAHRLRHRDSRAGG</sequence>
<evidence type="ECO:0000256" key="2">
    <source>
        <dbReference type="SAM" id="SignalP"/>
    </source>
</evidence>
<keyword evidence="4" id="KW-1185">Reference proteome</keyword>
<gene>
    <name evidence="3" type="ORF">PO587_25080</name>
</gene>
<accession>A0ABT5FYV5</accession>
<feature type="signal peptide" evidence="2">
    <location>
        <begin position="1"/>
        <end position="27"/>
    </location>
</feature>
<comment type="caution">
    <text evidence="3">The sequence shown here is derived from an EMBL/GenBank/DDBJ whole genome shotgun (WGS) entry which is preliminary data.</text>
</comment>
<proteinExistence type="predicted"/>
<dbReference type="Proteomes" id="UP001221328">
    <property type="component" value="Unassembled WGS sequence"/>
</dbReference>